<dbReference type="CDD" id="cd16344">
    <property type="entry name" value="LMWPAP"/>
    <property type="match status" value="1"/>
</dbReference>
<dbReference type="Pfam" id="PF01451">
    <property type="entry name" value="LMWPc"/>
    <property type="match status" value="1"/>
</dbReference>
<evidence type="ECO:0000313" key="3">
    <source>
        <dbReference type="EMBL" id="MFD1606392.1"/>
    </source>
</evidence>
<protein>
    <submittedName>
        <fullName evidence="3">Low molecular weight protein arginine phosphatase</fullName>
    </submittedName>
</protein>
<evidence type="ECO:0000259" key="2">
    <source>
        <dbReference type="SMART" id="SM00226"/>
    </source>
</evidence>
<comment type="caution">
    <text evidence="3">The sequence shown here is derived from an EMBL/GenBank/DDBJ whole genome shotgun (WGS) entry which is preliminary data.</text>
</comment>
<evidence type="ECO:0000313" key="4">
    <source>
        <dbReference type="Proteomes" id="UP001597221"/>
    </source>
</evidence>
<sequence>MNILFVCTGNTCRSPMAEALLRDKSPQINVKSAGVFAADGAPASPQALQALDEENITLNHQAQKVTGELLDWSSLVLTMTTQHKQLLIMEHPDHQEKIYTLKEYISTSSEKEIQQLQLQIENKRRKFIAENPELTSEELEQKLDELVSEEVDKLQQLEAASYNYDISDPYGGDLDLYRATRIELEQQIERLIDKLDATKED</sequence>
<evidence type="ECO:0000256" key="1">
    <source>
        <dbReference type="SAM" id="Coils"/>
    </source>
</evidence>
<dbReference type="InterPro" id="IPR050438">
    <property type="entry name" value="LMW_PTPase"/>
</dbReference>
<dbReference type="EMBL" id="JBHUDE010000005">
    <property type="protein sequence ID" value="MFD1606392.1"/>
    <property type="molecule type" value="Genomic_DNA"/>
</dbReference>
<accession>A0ABW4HMU0</accession>
<proteinExistence type="predicted"/>
<name>A0ABW4HMU0_9BACI</name>
<dbReference type="PANTHER" id="PTHR11717">
    <property type="entry name" value="LOW MOLECULAR WEIGHT PROTEIN TYROSINE PHOSPHATASE"/>
    <property type="match status" value="1"/>
</dbReference>
<gene>
    <name evidence="3" type="ORF">ACFSBH_01730</name>
</gene>
<keyword evidence="4" id="KW-1185">Reference proteome</keyword>
<dbReference type="RefSeq" id="WP_285853808.1">
    <property type="nucleotide sequence ID" value="NZ_JAMBON010000028.1"/>
</dbReference>
<organism evidence="3 4">
    <name type="scientific">Oceanobacillus luteolus</name>
    <dbReference type="NCBI Taxonomy" id="1274358"/>
    <lineage>
        <taxon>Bacteria</taxon>
        <taxon>Bacillati</taxon>
        <taxon>Bacillota</taxon>
        <taxon>Bacilli</taxon>
        <taxon>Bacillales</taxon>
        <taxon>Bacillaceae</taxon>
        <taxon>Oceanobacillus</taxon>
    </lineage>
</organism>
<dbReference type="Gene3D" id="3.40.50.2300">
    <property type="match status" value="1"/>
</dbReference>
<feature type="domain" description="Phosphotyrosine protein phosphatase I" evidence="2">
    <location>
        <begin position="1"/>
        <end position="194"/>
    </location>
</feature>
<dbReference type="PANTHER" id="PTHR11717:SF31">
    <property type="entry name" value="LOW MOLECULAR WEIGHT PROTEIN-TYROSINE-PHOSPHATASE ETP-RELATED"/>
    <property type="match status" value="1"/>
</dbReference>
<dbReference type="InterPro" id="IPR023485">
    <property type="entry name" value="Ptyr_pPase"/>
</dbReference>
<reference evidence="4" key="1">
    <citation type="journal article" date="2019" name="Int. J. Syst. Evol. Microbiol.">
        <title>The Global Catalogue of Microorganisms (GCM) 10K type strain sequencing project: providing services to taxonomists for standard genome sequencing and annotation.</title>
        <authorList>
            <consortium name="The Broad Institute Genomics Platform"/>
            <consortium name="The Broad Institute Genome Sequencing Center for Infectious Disease"/>
            <person name="Wu L."/>
            <person name="Ma J."/>
        </authorList>
    </citation>
    <scope>NUCLEOTIDE SEQUENCE [LARGE SCALE GENOMIC DNA]</scope>
    <source>
        <strain evidence="4">CGMCC 1.12376</strain>
    </source>
</reference>
<dbReference type="Proteomes" id="UP001597221">
    <property type="component" value="Unassembled WGS sequence"/>
</dbReference>
<dbReference type="SUPFAM" id="SSF52788">
    <property type="entry name" value="Phosphotyrosine protein phosphatases I"/>
    <property type="match status" value="1"/>
</dbReference>
<dbReference type="InterPro" id="IPR036196">
    <property type="entry name" value="Ptyr_pPase_sf"/>
</dbReference>
<keyword evidence="1" id="KW-0175">Coiled coil</keyword>
<feature type="coiled-coil region" evidence="1">
    <location>
        <begin position="106"/>
        <end position="201"/>
    </location>
</feature>
<dbReference type="SMART" id="SM00226">
    <property type="entry name" value="LMWPc"/>
    <property type="match status" value="1"/>
</dbReference>